<feature type="binding site" evidence="9">
    <location>
        <position position="94"/>
    </location>
    <ligand>
        <name>FAD</name>
        <dbReference type="ChEBI" id="CHEBI:57692"/>
    </ligand>
</feature>
<keyword evidence="8" id="KW-0472">Membrane</keyword>
<dbReference type="Gene3D" id="3.40.50.80">
    <property type="entry name" value="Nucleotide-binding domain of ferredoxin-NADP reductase (FNR) module"/>
    <property type="match status" value="1"/>
</dbReference>
<feature type="binding site" evidence="9">
    <location>
        <position position="71"/>
    </location>
    <ligand>
        <name>FAD</name>
        <dbReference type="ChEBI" id="CHEBI:57692"/>
    </ligand>
</feature>
<comment type="catalytic activity">
    <reaction evidence="10">
        <text>2 Fe(III)-[cytochrome b5] + NADH = 2 Fe(II)-[cytochrome b5] + NAD(+) + H(+)</text>
        <dbReference type="Rhea" id="RHEA:46680"/>
        <dbReference type="Rhea" id="RHEA-COMP:10438"/>
        <dbReference type="Rhea" id="RHEA-COMP:10439"/>
        <dbReference type="ChEBI" id="CHEBI:15378"/>
        <dbReference type="ChEBI" id="CHEBI:29033"/>
        <dbReference type="ChEBI" id="CHEBI:29034"/>
        <dbReference type="ChEBI" id="CHEBI:57540"/>
        <dbReference type="ChEBI" id="CHEBI:57945"/>
        <dbReference type="EC" id="1.6.2.2"/>
    </reaction>
</comment>
<dbReference type="Pfam" id="PF00175">
    <property type="entry name" value="NAD_binding_1"/>
    <property type="match status" value="1"/>
</dbReference>
<dbReference type="GO" id="GO:0005741">
    <property type="term" value="C:mitochondrial outer membrane"/>
    <property type="evidence" value="ECO:0007669"/>
    <property type="project" value="UniProtKB-SubCell"/>
</dbReference>
<dbReference type="InterPro" id="IPR001834">
    <property type="entry name" value="CBR-like"/>
</dbReference>
<feature type="binding site" evidence="9">
    <location>
        <position position="137"/>
    </location>
    <ligand>
        <name>FAD</name>
        <dbReference type="ChEBI" id="CHEBI:57692"/>
    </ligand>
</feature>
<proteinExistence type="inferred from homology"/>
<feature type="binding site" evidence="9">
    <location>
        <position position="88"/>
    </location>
    <ligand>
        <name>FAD</name>
        <dbReference type="ChEBI" id="CHEBI:57692"/>
    </ligand>
</feature>
<feature type="binding site" evidence="9">
    <location>
        <position position="95"/>
    </location>
    <ligand>
        <name>FAD</name>
        <dbReference type="ChEBI" id="CHEBI:57692"/>
    </ligand>
</feature>
<dbReference type="GO" id="GO:0006696">
    <property type="term" value="P:ergosterol biosynthetic process"/>
    <property type="evidence" value="ECO:0007669"/>
    <property type="project" value="TreeGrafter"/>
</dbReference>
<dbReference type="Pfam" id="PF00970">
    <property type="entry name" value="FAD_binding_6"/>
    <property type="match status" value="1"/>
</dbReference>
<protein>
    <recommendedName>
        <fullName evidence="10">NADH-cytochrome b5 reductase</fullName>
        <ecNumber evidence="10">1.6.2.2</ecNumber>
    </recommendedName>
</protein>
<evidence type="ECO:0000256" key="4">
    <source>
        <dbReference type="ARBA" id="ARBA00022630"/>
    </source>
</evidence>
<reference evidence="12 13" key="1">
    <citation type="journal article" date="2015" name="BMC Genomics">
        <title>Gene expression during zombie ant biting behavior reflects the complexity underlying fungal parasitic behavioral manipulation.</title>
        <authorList>
            <person name="de Bekker C."/>
            <person name="Ohm R.A."/>
            <person name="Loreto R.G."/>
            <person name="Sebastian A."/>
            <person name="Albert I."/>
            <person name="Merrow M."/>
            <person name="Brachmann A."/>
            <person name="Hughes D.P."/>
        </authorList>
    </citation>
    <scope>NUCLEOTIDE SEQUENCE [LARGE SCALE GENOMIC DNA]</scope>
    <source>
        <strain evidence="12 13">SC16a</strain>
    </source>
</reference>
<dbReference type="Gene3D" id="2.40.30.10">
    <property type="entry name" value="Translation factors"/>
    <property type="match status" value="1"/>
</dbReference>
<comment type="similarity">
    <text evidence="3 10">Belongs to the flavoprotein pyridine nucleotide cytochrome reductase family.</text>
</comment>
<dbReference type="InterPro" id="IPR001433">
    <property type="entry name" value="OxRdtase_FAD/NAD-bd"/>
</dbReference>
<dbReference type="InterPro" id="IPR008333">
    <property type="entry name" value="Cbr1-like_FAD-bd_dom"/>
</dbReference>
<keyword evidence="6 10" id="KW-0560">Oxidoreductase</keyword>
<keyword evidence="5 9" id="KW-0274">FAD</keyword>
<accession>A0A2A9PBN8</accession>
<comment type="cofactor">
    <cofactor evidence="1 9 10">
        <name>FAD</name>
        <dbReference type="ChEBI" id="CHEBI:57692"/>
    </cofactor>
</comment>
<dbReference type="PROSITE" id="PS51384">
    <property type="entry name" value="FAD_FR"/>
    <property type="match status" value="1"/>
</dbReference>
<feature type="binding site" evidence="9">
    <location>
        <position position="96"/>
    </location>
    <ligand>
        <name>FAD</name>
        <dbReference type="ChEBI" id="CHEBI:57692"/>
    </ligand>
</feature>
<keyword evidence="13" id="KW-1185">Reference proteome</keyword>
<evidence type="ECO:0000256" key="5">
    <source>
        <dbReference type="ARBA" id="ARBA00022827"/>
    </source>
</evidence>
<comment type="subcellular location">
    <subcellularLocation>
        <location evidence="2">Mitochondrion outer membrane</location>
        <topology evidence="2">Single-pass membrane protein</topology>
    </subcellularLocation>
</comment>
<dbReference type="EMBL" id="LAZP02000293">
    <property type="protein sequence ID" value="PFH58421.1"/>
    <property type="molecule type" value="Genomic_DNA"/>
</dbReference>
<name>A0A2A9PBN8_OPHUN</name>
<dbReference type="SUPFAM" id="SSF52343">
    <property type="entry name" value="Ferredoxin reductase-like, C-terminal NADP-linked domain"/>
    <property type="match status" value="1"/>
</dbReference>
<dbReference type="FunFam" id="3.40.50.80:FF:000009">
    <property type="entry name" value="NADH-cytochrome b5 reductase"/>
    <property type="match status" value="1"/>
</dbReference>
<evidence type="ECO:0000256" key="7">
    <source>
        <dbReference type="ARBA" id="ARBA00023027"/>
    </source>
</evidence>
<dbReference type="Proteomes" id="UP000037136">
    <property type="component" value="Unassembled WGS sequence"/>
</dbReference>
<dbReference type="InterPro" id="IPR001709">
    <property type="entry name" value="Flavoprot_Pyr_Nucl_cyt_Rdtase"/>
</dbReference>
<evidence type="ECO:0000256" key="8">
    <source>
        <dbReference type="ARBA" id="ARBA00023136"/>
    </source>
</evidence>
<feature type="domain" description="FAD-binding FR-type" evidence="11">
    <location>
        <begin position="15"/>
        <end position="143"/>
    </location>
</feature>
<dbReference type="GO" id="GO:0090524">
    <property type="term" value="F:cytochrome-b5 reductase activity, acting on NADH"/>
    <property type="evidence" value="ECO:0007669"/>
    <property type="project" value="UniProtKB-EC"/>
</dbReference>
<gene>
    <name evidence="12" type="ORF">XA68_13697</name>
</gene>
<feature type="binding site" evidence="9">
    <location>
        <position position="69"/>
    </location>
    <ligand>
        <name>FAD</name>
        <dbReference type="ChEBI" id="CHEBI:57692"/>
    </ligand>
</feature>
<dbReference type="PANTHER" id="PTHR19370">
    <property type="entry name" value="NADH-CYTOCHROME B5 REDUCTASE"/>
    <property type="match status" value="1"/>
</dbReference>
<evidence type="ECO:0000313" key="13">
    <source>
        <dbReference type="Proteomes" id="UP000037136"/>
    </source>
</evidence>
<sequence length="268" mass="29281">MTVQALAKPTFRFGPSFVRLRLHSSETTSPTTKLLRFQLSSPDAVSGLGLGASVLAAAWPEGCMAPVVRPYTPVSRVGERGYLELSVKKYPGGKMSTHLHSLSPGDTLLFPAGIPGYKWTANKHEQVVLIAGGQGITPIFTLARGILENPQDKTKIHLIYGVRDESEILFRERFELWQRSYPGRFKISYVFSNPGPGSPFQRAKIDADVLASLLSETTTSTSQQNIQVFVSGPPAMEKSLVGPKSWFGGSNGGTLRELGYESSQVYKF</sequence>
<dbReference type="STRING" id="268505.A0A2A9PBN8"/>
<evidence type="ECO:0000259" key="11">
    <source>
        <dbReference type="PROSITE" id="PS51384"/>
    </source>
</evidence>
<evidence type="ECO:0000256" key="10">
    <source>
        <dbReference type="RuleBase" id="RU361226"/>
    </source>
</evidence>
<evidence type="ECO:0000256" key="1">
    <source>
        <dbReference type="ARBA" id="ARBA00001974"/>
    </source>
</evidence>
<dbReference type="PRINTS" id="PR00406">
    <property type="entry name" value="CYTB5RDTASE"/>
</dbReference>
<keyword evidence="7 10" id="KW-0520">NAD</keyword>
<dbReference type="PANTHER" id="PTHR19370:SF101">
    <property type="entry name" value="NADH-CYTOCHROME B5 REDUCTASE"/>
    <property type="match status" value="1"/>
</dbReference>
<dbReference type="OrthoDB" id="432685at2759"/>
<evidence type="ECO:0000313" key="12">
    <source>
        <dbReference type="EMBL" id="PFH58421.1"/>
    </source>
</evidence>
<feature type="binding site" evidence="9">
    <location>
        <position position="70"/>
    </location>
    <ligand>
        <name>FAD</name>
        <dbReference type="ChEBI" id="CHEBI:57692"/>
    </ligand>
</feature>
<keyword evidence="4 9" id="KW-0285">Flavoprotein</keyword>
<dbReference type="AlphaFoldDB" id="A0A2A9PBN8"/>
<dbReference type="SUPFAM" id="SSF63380">
    <property type="entry name" value="Riboflavin synthase domain-like"/>
    <property type="match status" value="1"/>
</dbReference>
<organism evidence="12 13">
    <name type="scientific">Ophiocordyceps unilateralis</name>
    <name type="common">Zombie-ant fungus</name>
    <name type="synonym">Torrubia unilateralis</name>
    <dbReference type="NCBI Taxonomy" id="268505"/>
    <lineage>
        <taxon>Eukaryota</taxon>
        <taxon>Fungi</taxon>
        <taxon>Dikarya</taxon>
        <taxon>Ascomycota</taxon>
        <taxon>Pezizomycotina</taxon>
        <taxon>Sordariomycetes</taxon>
        <taxon>Hypocreomycetidae</taxon>
        <taxon>Hypocreales</taxon>
        <taxon>Ophiocordycipitaceae</taxon>
        <taxon>Ophiocordyceps</taxon>
    </lineage>
</organism>
<evidence type="ECO:0000256" key="3">
    <source>
        <dbReference type="ARBA" id="ARBA00006105"/>
    </source>
</evidence>
<dbReference type="PRINTS" id="PR00371">
    <property type="entry name" value="FPNCR"/>
</dbReference>
<evidence type="ECO:0000256" key="2">
    <source>
        <dbReference type="ARBA" id="ARBA00004572"/>
    </source>
</evidence>
<evidence type="ECO:0000256" key="9">
    <source>
        <dbReference type="PIRSR" id="PIRSR601834-1"/>
    </source>
</evidence>
<dbReference type="CDD" id="cd06183">
    <property type="entry name" value="cyt_b5_reduct_like"/>
    <property type="match status" value="1"/>
</dbReference>
<dbReference type="InterPro" id="IPR017927">
    <property type="entry name" value="FAD-bd_FR_type"/>
</dbReference>
<evidence type="ECO:0000256" key="6">
    <source>
        <dbReference type="ARBA" id="ARBA00023002"/>
    </source>
</evidence>
<reference evidence="12 13" key="2">
    <citation type="journal article" date="2017" name="Sci. Rep.">
        <title>Ant-infecting Ophiocordyceps genomes reveal a high diversity of potential behavioral manipulation genes and a possible major role for enterotoxins.</title>
        <authorList>
            <person name="de Bekker C."/>
            <person name="Ohm R.A."/>
            <person name="Evans H.C."/>
            <person name="Brachmann A."/>
            <person name="Hughes D.P."/>
        </authorList>
    </citation>
    <scope>NUCLEOTIDE SEQUENCE [LARGE SCALE GENOMIC DNA]</scope>
    <source>
        <strain evidence="12 13">SC16a</strain>
    </source>
</reference>
<dbReference type="InterPro" id="IPR017938">
    <property type="entry name" value="Riboflavin_synthase-like_b-brl"/>
</dbReference>
<comment type="caution">
    <text evidence="12">The sequence shown here is derived from an EMBL/GenBank/DDBJ whole genome shotgun (WGS) entry which is preliminary data.</text>
</comment>
<dbReference type="InterPro" id="IPR039261">
    <property type="entry name" value="FNR_nucleotide-bd"/>
</dbReference>
<dbReference type="EC" id="1.6.2.2" evidence="10"/>